<feature type="region of interest" description="Disordered" evidence="8">
    <location>
        <begin position="225"/>
        <end position="253"/>
    </location>
</feature>
<accession>A0AAQ3KT76</accession>
<evidence type="ECO:0000259" key="9">
    <source>
        <dbReference type="Pfam" id="PF06136"/>
    </source>
</evidence>
<sequence length="253" mass="28135">METSNDYRGGGGGGGEVRRVNVVYFLSRDGRVEHPHLLRIHRLRQDRVCLRDVKRWLSKARGKEMPEFFSWSYKRRYRGGYIWQDLLDDDLITPFSDDEYVLKGSEIISISSEDEKTPEATTSAGEDEGAGAETLPISPREDEQVSPKPPPGQIDEDSSGTLDVERASKEMKSIVLVQREEEESGDEDDDVFGSVNSTTNGSKKKPNRTAKLVLLSILGCKSADALHPVTTRSPRGKAPPPSGCGRVDDTNRR</sequence>
<keyword evidence="2" id="KW-0217">Developmental protein</keyword>
<keyword evidence="11" id="KW-1185">Reference proteome</keyword>
<dbReference type="Proteomes" id="UP001327560">
    <property type="component" value="Chromosome 7"/>
</dbReference>
<evidence type="ECO:0000256" key="8">
    <source>
        <dbReference type="SAM" id="MobiDB-lite"/>
    </source>
</evidence>
<evidence type="ECO:0000313" key="10">
    <source>
        <dbReference type="EMBL" id="WOL14149.1"/>
    </source>
</evidence>
<dbReference type="PANTHER" id="PTHR31083:SF5">
    <property type="entry name" value="PROTEIN SOSEKI 1"/>
    <property type="match status" value="1"/>
</dbReference>
<evidence type="ECO:0000256" key="2">
    <source>
        <dbReference type="ARBA" id="ARBA00022473"/>
    </source>
</evidence>
<evidence type="ECO:0000256" key="4">
    <source>
        <dbReference type="ARBA" id="ARBA00022618"/>
    </source>
</evidence>
<evidence type="ECO:0000256" key="1">
    <source>
        <dbReference type="ARBA" id="ARBA00004413"/>
    </source>
</evidence>
<organism evidence="10 11">
    <name type="scientific">Canna indica</name>
    <name type="common">Indian-shot</name>
    <dbReference type="NCBI Taxonomy" id="4628"/>
    <lineage>
        <taxon>Eukaryota</taxon>
        <taxon>Viridiplantae</taxon>
        <taxon>Streptophyta</taxon>
        <taxon>Embryophyta</taxon>
        <taxon>Tracheophyta</taxon>
        <taxon>Spermatophyta</taxon>
        <taxon>Magnoliopsida</taxon>
        <taxon>Liliopsida</taxon>
        <taxon>Zingiberales</taxon>
        <taxon>Cannaceae</taxon>
        <taxon>Canna</taxon>
    </lineage>
</organism>
<feature type="domain" description="SOSEKI DIX-like" evidence="9">
    <location>
        <begin position="20"/>
        <end position="108"/>
    </location>
</feature>
<keyword evidence="6" id="KW-0131">Cell cycle</keyword>
<keyword evidence="5" id="KW-0472">Membrane</keyword>
<dbReference type="AlphaFoldDB" id="A0AAQ3KT76"/>
<feature type="compositionally biased region" description="Acidic residues" evidence="8">
    <location>
        <begin position="180"/>
        <end position="191"/>
    </location>
</feature>
<keyword evidence="3" id="KW-1003">Cell membrane</keyword>
<dbReference type="GO" id="GO:0051301">
    <property type="term" value="P:cell division"/>
    <property type="evidence" value="ECO:0007669"/>
    <property type="project" value="UniProtKB-KW"/>
</dbReference>
<dbReference type="PANTHER" id="PTHR31083">
    <property type="entry name" value="UPSTREAM OF FLC PROTEIN (DUF966)"/>
    <property type="match status" value="1"/>
</dbReference>
<dbReference type="Pfam" id="PF06136">
    <property type="entry name" value="SOK"/>
    <property type="match status" value="1"/>
</dbReference>
<comment type="similarity">
    <text evidence="7">Belongs to the SOSEKI family.</text>
</comment>
<evidence type="ECO:0000256" key="3">
    <source>
        <dbReference type="ARBA" id="ARBA00022475"/>
    </source>
</evidence>
<feature type="region of interest" description="Disordered" evidence="8">
    <location>
        <begin position="111"/>
        <end position="208"/>
    </location>
</feature>
<dbReference type="InterPro" id="IPR010369">
    <property type="entry name" value="SOK"/>
</dbReference>
<reference evidence="10 11" key="1">
    <citation type="submission" date="2023-10" db="EMBL/GenBank/DDBJ databases">
        <title>Chromosome-scale genome assembly provides insights into flower coloration mechanisms of Canna indica.</title>
        <authorList>
            <person name="Li C."/>
        </authorList>
    </citation>
    <scope>NUCLEOTIDE SEQUENCE [LARGE SCALE GENOMIC DNA]</scope>
    <source>
        <tissue evidence="10">Flower</tissue>
    </source>
</reference>
<dbReference type="GO" id="GO:0005886">
    <property type="term" value="C:plasma membrane"/>
    <property type="evidence" value="ECO:0007669"/>
    <property type="project" value="UniProtKB-SubCell"/>
</dbReference>
<evidence type="ECO:0000313" key="11">
    <source>
        <dbReference type="Proteomes" id="UP001327560"/>
    </source>
</evidence>
<protein>
    <recommendedName>
        <fullName evidence="9">SOSEKI DIX-like domain-containing protein</fullName>
    </recommendedName>
</protein>
<proteinExistence type="inferred from homology"/>
<name>A0AAQ3KT76_9LILI</name>
<dbReference type="GO" id="GO:0051258">
    <property type="term" value="P:protein polymerization"/>
    <property type="evidence" value="ECO:0007669"/>
    <property type="project" value="UniProtKB-ARBA"/>
</dbReference>
<feature type="compositionally biased region" description="Basic and acidic residues" evidence="8">
    <location>
        <begin position="163"/>
        <end position="172"/>
    </location>
</feature>
<evidence type="ECO:0000256" key="5">
    <source>
        <dbReference type="ARBA" id="ARBA00023136"/>
    </source>
</evidence>
<gene>
    <name evidence="10" type="ORF">Cni_G22929</name>
</gene>
<comment type="subcellular location">
    <subcellularLocation>
        <location evidence="1">Cell membrane</location>
        <topology evidence="1">Peripheral membrane protein</topology>
        <orientation evidence="1">Cytoplasmic side</orientation>
    </subcellularLocation>
</comment>
<keyword evidence="4" id="KW-0132">Cell division</keyword>
<dbReference type="EMBL" id="CP136896">
    <property type="protein sequence ID" value="WOL14149.1"/>
    <property type="molecule type" value="Genomic_DNA"/>
</dbReference>
<dbReference type="InterPro" id="IPR048351">
    <property type="entry name" value="SOK_DIX"/>
</dbReference>
<evidence type="ECO:0000256" key="6">
    <source>
        <dbReference type="ARBA" id="ARBA00023306"/>
    </source>
</evidence>
<evidence type="ECO:0000256" key="7">
    <source>
        <dbReference type="ARBA" id="ARBA00024211"/>
    </source>
</evidence>